<feature type="compositionally biased region" description="Low complexity" evidence="1">
    <location>
        <begin position="33"/>
        <end position="47"/>
    </location>
</feature>
<dbReference type="InParanoid" id="A0A1V9X7C3"/>
<dbReference type="Proteomes" id="UP000192247">
    <property type="component" value="Unassembled WGS sequence"/>
</dbReference>
<keyword evidence="3" id="KW-1185">Reference proteome</keyword>
<sequence>MPSDKGSVRILARVTSTPAGKDFKVKHAHLSDSKSLPLTPPSSLLEPTGDDSELGVSTLNLESPGFLISDTSPGFSSDDELSSSSQPAPNDVHDRSSLCDSLNSTDSASKLTHQPRQAAINESSSKRCRRFETGQRRNGVSKNDVLEKESMPLRCDKAASCSSLTSPILNVRVNRAFMKRFTECKELLALRSARKISYRMYLVQAAALKRIPRIELAAGFP</sequence>
<dbReference type="EMBL" id="MNPL01020875">
    <property type="protein sequence ID" value="OQR69479.1"/>
    <property type="molecule type" value="Genomic_DNA"/>
</dbReference>
<evidence type="ECO:0000313" key="2">
    <source>
        <dbReference type="EMBL" id="OQR69479.1"/>
    </source>
</evidence>
<comment type="caution">
    <text evidence="2">The sequence shown here is derived from an EMBL/GenBank/DDBJ whole genome shotgun (WGS) entry which is preliminary data.</text>
</comment>
<name>A0A1V9X7C3_9ACAR</name>
<feature type="compositionally biased region" description="Polar residues" evidence="1">
    <location>
        <begin position="98"/>
        <end position="123"/>
    </location>
</feature>
<organism evidence="2 3">
    <name type="scientific">Tropilaelaps mercedesae</name>
    <dbReference type="NCBI Taxonomy" id="418985"/>
    <lineage>
        <taxon>Eukaryota</taxon>
        <taxon>Metazoa</taxon>
        <taxon>Ecdysozoa</taxon>
        <taxon>Arthropoda</taxon>
        <taxon>Chelicerata</taxon>
        <taxon>Arachnida</taxon>
        <taxon>Acari</taxon>
        <taxon>Parasitiformes</taxon>
        <taxon>Mesostigmata</taxon>
        <taxon>Gamasina</taxon>
        <taxon>Dermanyssoidea</taxon>
        <taxon>Laelapidae</taxon>
        <taxon>Tropilaelaps</taxon>
    </lineage>
</organism>
<accession>A0A1V9X7C3</accession>
<gene>
    <name evidence="2" type="ORF">BIW11_12228</name>
</gene>
<dbReference type="AlphaFoldDB" id="A0A1V9X7C3"/>
<protein>
    <submittedName>
        <fullName evidence="2">Uncharacterized protein</fullName>
    </submittedName>
</protein>
<evidence type="ECO:0000313" key="3">
    <source>
        <dbReference type="Proteomes" id="UP000192247"/>
    </source>
</evidence>
<dbReference type="OrthoDB" id="10615015at2759"/>
<evidence type="ECO:0000256" key="1">
    <source>
        <dbReference type="SAM" id="MobiDB-lite"/>
    </source>
</evidence>
<feature type="region of interest" description="Disordered" evidence="1">
    <location>
        <begin position="28"/>
        <end position="126"/>
    </location>
</feature>
<proteinExistence type="predicted"/>
<reference evidence="2 3" key="1">
    <citation type="journal article" date="2017" name="Gigascience">
        <title>Draft genome of the honey bee ectoparasitic mite, Tropilaelaps mercedesae, is shaped by the parasitic life history.</title>
        <authorList>
            <person name="Dong X."/>
            <person name="Armstrong S.D."/>
            <person name="Xia D."/>
            <person name="Makepeace B.L."/>
            <person name="Darby A.C."/>
            <person name="Kadowaki T."/>
        </authorList>
    </citation>
    <scope>NUCLEOTIDE SEQUENCE [LARGE SCALE GENOMIC DNA]</scope>
    <source>
        <strain evidence="2">Wuxi-XJTLU</strain>
    </source>
</reference>